<feature type="domain" description="DM13" evidence="2">
    <location>
        <begin position="440"/>
        <end position="549"/>
    </location>
</feature>
<dbReference type="PANTHER" id="PTHR32015">
    <property type="entry name" value="FASTING INDUCED LIPASE"/>
    <property type="match status" value="1"/>
</dbReference>
<dbReference type="SUPFAM" id="SSF53474">
    <property type="entry name" value="alpha/beta-Hydrolases"/>
    <property type="match status" value="1"/>
</dbReference>
<accession>A0AAF3EZ33</accession>
<keyword evidence="1" id="KW-0812">Transmembrane</keyword>
<keyword evidence="3" id="KW-1185">Reference proteome</keyword>
<reference evidence="4" key="1">
    <citation type="submission" date="2024-02" db="UniProtKB">
        <authorList>
            <consortium name="WormBaseParasite"/>
        </authorList>
    </citation>
    <scope>IDENTIFICATION</scope>
</reference>
<dbReference type="SMART" id="SM00686">
    <property type="entry name" value="DM13"/>
    <property type="match status" value="1"/>
</dbReference>
<organism evidence="3 4">
    <name type="scientific">Mesorhabditis belari</name>
    <dbReference type="NCBI Taxonomy" id="2138241"/>
    <lineage>
        <taxon>Eukaryota</taxon>
        <taxon>Metazoa</taxon>
        <taxon>Ecdysozoa</taxon>
        <taxon>Nematoda</taxon>
        <taxon>Chromadorea</taxon>
        <taxon>Rhabditida</taxon>
        <taxon>Rhabditina</taxon>
        <taxon>Rhabditomorpha</taxon>
        <taxon>Rhabditoidea</taxon>
        <taxon>Rhabditidae</taxon>
        <taxon>Mesorhabditinae</taxon>
        <taxon>Mesorhabditis</taxon>
    </lineage>
</organism>
<dbReference type="Proteomes" id="UP000887575">
    <property type="component" value="Unassembled WGS sequence"/>
</dbReference>
<evidence type="ECO:0000259" key="2">
    <source>
        <dbReference type="PROSITE" id="PS51549"/>
    </source>
</evidence>
<dbReference type="InterPro" id="IPR002918">
    <property type="entry name" value="Lipase_EstA/Esterase_EstB"/>
</dbReference>
<dbReference type="PANTHER" id="PTHR32015:SF3">
    <property type="entry name" value="TRIACYLGLYCEROL LIPASE"/>
    <property type="match status" value="1"/>
</dbReference>
<name>A0AAF3EZ33_9BILA</name>
<dbReference type="Pfam" id="PF01674">
    <property type="entry name" value="Lipase_2"/>
    <property type="match status" value="1"/>
</dbReference>
<dbReference type="PROSITE" id="PS51549">
    <property type="entry name" value="DM13"/>
    <property type="match status" value="1"/>
</dbReference>
<proteinExistence type="predicted"/>
<dbReference type="GO" id="GO:0016042">
    <property type="term" value="P:lipid catabolic process"/>
    <property type="evidence" value="ECO:0007669"/>
    <property type="project" value="InterPro"/>
</dbReference>
<evidence type="ECO:0000313" key="3">
    <source>
        <dbReference type="Proteomes" id="UP000887575"/>
    </source>
</evidence>
<keyword evidence="1" id="KW-0472">Membrane</keyword>
<dbReference type="AlphaFoldDB" id="A0AAF3EZ33"/>
<dbReference type="WBParaSite" id="MBELARI_LOCUS19500">
    <property type="protein sequence ID" value="MBELARI_LOCUS19500"/>
    <property type="gene ID" value="MBELARI_LOCUS19500"/>
</dbReference>
<keyword evidence="1" id="KW-1133">Transmembrane helix</keyword>
<evidence type="ECO:0000256" key="1">
    <source>
        <dbReference type="SAM" id="Phobius"/>
    </source>
</evidence>
<dbReference type="InterPro" id="IPR019545">
    <property type="entry name" value="DM13_domain"/>
</dbReference>
<evidence type="ECO:0000313" key="4">
    <source>
        <dbReference type="WBParaSite" id="MBELARI_LOCUS19500"/>
    </source>
</evidence>
<dbReference type="InterPro" id="IPR029058">
    <property type="entry name" value="AB_hydrolase_fold"/>
</dbReference>
<dbReference type="Gene3D" id="3.40.50.1820">
    <property type="entry name" value="alpha/beta hydrolase"/>
    <property type="match status" value="1"/>
</dbReference>
<sequence length="558" mass="62390">MKILTFIFGYCILEIQSLFTPHFREFLATEFGEKEAKLLERVDLEEKGSYGGREKAEDKIRNQPVIFVHGISSTANKFHPIKHLFQLNGYTNADIYATTWGDPQRNVIVLSVECEYVKQIRTFIRAIHLYTKRRVDVIGFSLGSVISRKAIYGGYCDGEELGKPITNMVDTFVSVAGPNKGSAMCDSFSNIDLCNPNNGVSCESSLLYELNTVGSRYEALNSFAIYSSTDEKIGDMCCGAKCGSLESSNREFGDYKMNHDKLLLATAKLQLDLVVKHRPRAPQPSRKATPKKTPITTTPTVTPIITTTIAQTQKITVVSASENKENERHEPASDLEADGFKTSTVISYTITGAAILIAWLLIFTLIMHIIRNRKPKYQKLDVLNQFSIPQINDGKAAFLLTNGASLADYRWIGLYNQCTKEPVPLISLDGLDAPREEIISPIKGKNKHISSGPVRILNCNTILIPDFRFVEKMEKPDSYFYVGIGLFPNKIEGQKKARVLGFEGNEPLENYHGDDVMIRLPAGLRTFDVDFLAIYNEAEREYFGFVTLPSVLVPPCAE</sequence>
<dbReference type="Pfam" id="PF10517">
    <property type="entry name" value="DM13"/>
    <property type="match status" value="1"/>
</dbReference>
<protein>
    <recommendedName>
        <fullName evidence="2">DM13 domain-containing protein</fullName>
    </recommendedName>
</protein>
<dbReference type="GO" id="GO:0016298">
    <property type="term" value="F:lipase activity"/>
    <property type="evidence" value="ECO:0007669"/>
    <property type="project" value="TreeGrafter"/>
</dbReference>
<feature type="transmembrane region" description="Helical" evidence="1">
    <location>
        <begin position="345"/>
        <end position="370"/>
    </location>
</feature>